<dbReference type="EMBL" id="CARXXK010001295">
    <property type="protein sequence ID" value="CAI6375255.1"/>
    <property type="molecule type" value="Genomic_DNA"/>
</dbReference>
<protein>
    <submittedName>
        <fullName evidence="2">Uncharacterized protein</fullName>
    </submittedName>
</protein>
<gene>
    <name evidence="2" type="ORF">MEUPH1_LOCUS28779</name>
</gene>
<dbReference type="AlphaFoldDB" id="A0AAV0Y341"/>
<evidence type="ECO:0000313" key="2">
    <source>
        <dbReference type="EMBL" id="CAI6375255.1"/>
    </source>
</evidence>
<dbReference type="Proteomes" id="UP001160148">
    <property type="component" value="Unassembled WGS sequence"/>
</dbReference>
<evidence type="ECO:0000313" key="3">
    <source>
        <dbReference type="Proteomes" id="UP001160148"/>
    </source>
</evidence>
<proteinExistence type="predicted"/>
<reference evidence="2 3" key="1">
    <citation type="submission" date="2023-01" db="EMBL/GenBank/DDBJ databases">
        <authorList>
            <person name="Whitehead M."/>
        </authorList>
    </citation>
    <scope>NUCLEOTIDE SEQUENCE [LARGE SCALE GENOMIC DNA]</scope>
</reference>
<organism evidence="2 3">
    <name type="scientific">Macrosiphum euphorbiae</name>
    <name type="common">potato aphid</name>
    <dbReference type="NCBI Taxonomy" id="13131"/>
    <lineage>
        <taxon>Eukaryota</taxon>
        <taxon>Metazoa</taxon>
        <taxon>Ecdysozoa</taxon>
        <taxon>Arthropoda</taxon>
        <taxon>Hexapoda</taxon>
        <taxon>Insecta</taxon>
        <taxon>Pterygota</taxon>
        <taxon>Neoptera</taxon>
        <taxon>Paraneoptera</taxon>
        <taxon>Hemiptera</taxon>
        <taxon>Sternorrhyncha</taxon>
        <taxon>Aphidomorpha</taxon>
        <taxon>Aphidoidea</taxon>
        <taxon>Aphididae</taxon>
        <taxon>Macrosiphini</taxon>
        <taxon>Macrosiphum</taxon>
    </lineage>
</organism>
<name>A0AAV0Y341_9HEMI</name>
<evidence type="ECO:0000256" key="1">
    <source>
        <dbReference type="SAM" id="MobiDB-lite"/>
    </source>
</evidence>
<keyword evidence="3" id="KW-1185">Reference proteome</keyword>
<sequence length="85" mass="9315">MDTRFENPYCLCWASTSKNTTYKRVPAASPWRTTANSPEDTSKEPSSPKCTRCRIPTGISGYVSDENGPLGIRPGQFQADAKGDN</sequence>
<accession>A0AAV0Y341</accession>
<comment type="caution">
    <text evidence="2">The sequence shown here is derived from an EMBL/GenBank/DDBJ whole genome shotgun (WGS) entry which is preliminary data.</text>
</comment>
<feature type="compositionally biased region" description="Polar residues" evidence="1">
    <location>
        <begin position="31"/>
        <end position="49"/>
    </location>
</feature>
<feature type="region of interest" description="Disordered" evidence="1">
    <location>
        <begin position="23"/>
        <end position="85"/>
    </location>
</feature>